<dbReference type="CDD" id="cd04622">
    <property type="entry name" value="CBS_pair_HRP1_like"/>
    <property type="match status" value="1"/>
</dbReference>
<accession>A0A7Y9I4T4</accession>
<evidence type="ECO:0000256" key="2">
    <source>
        <dbReference type="PROSITE-ProRule" id="PRU00703"/>
    </source>
</evidence>
<evidence type="ECO:0000313" key="4">
    <source>
        <dbReference type="EMBL" id="NYE70041.1"/>
    </source>
</evidence>
<dbReference type="Pfam" id="PF00571">
    <property type="entry name" value="CBS"/>
    <property type="match status" value="2"/>
</dbReference>
<dbReference type="SMART" id="SM00116">
    <property type="entry name" value="CBS"/>
    <property type="match status" value="2"/>
</dbReference>
<sequence length="146" mass="15465">MLAVRELMTPEARCVGEDESLSEAARLMRDLGVGSLPICGTDNRLKGMVTDRDIVVRCVAEGSDPATMKAGDLARGEPVTVDADAPAEEALRTMAQHLVRRLPVLSGRDLVGMVAQADVARALPPDLVGRCLADVSTTREPDTAQA</sequence>
<name>A0A7Y9I4T4_9ACTN</name>
<dbReference type="PANTHER" id="PTHR43080:SF2">
    <property type="entry name" value="CBS DOMAIN-CONTAINING PROTEIN"/>
    <property type="match status" value="1"/>
</dbReference>
<dbReference type="Gene3D" id="3.10.580.10">
    <property type="entry name" value="CBS-domain"/>
    <property type="match status" value="1"/>
</dbReference>
<reference evidence="4 5" key="1">
    <citation type="submission" date="2020-07" db="EMBL/GenBank/DDBJ databases">
        <title>Sequencing the genomes of 1000 actinobacteria strains.</title>
        <authorList>
            <person name="Klenk H.-P."/>
        </authorList>
    </citation>
    <scope>NUCLEOTIDE SEQUENCE [LARGE SCALE GENOMIC DNA]</scope>
    <source>
        <strain evidence="4 5">DSM 22083</strain>
    </source>
</reference>
<dbReference type="EMBL" id="JACCBU010000001">
    <property type="protein sequence ID" value="NYE70041.1"/>
    <property type="molecule type" value="Genomic_DNA"/>
</dbReference>
<evidence type="ECO:0000256" key="1">
    <source>
        <dbReference type="ARBA" id="ARBA00023122"/>
    </source>
</evidence>
<dbReference type="PROSITE" id="PS51371">
    <property type="entry name" value="CBS"/>
    <property type="match status" value="2"/>
</dbReference>
<proteinExistence type="predicted"/>
<feature type="domain" description="CBS" evidence="3">
    <location>
        <begin position="8"/>
        <end position="65"/>
    </location>
</feature>
<feature type="domain" description="CBS" evidence="3">
    <location>
        <begin position="73"/>
        <end position="135"/>
    </location>
</feature>
<dbReference type="SUPFAM" id="SSF54631">
    <property type="entry name" value="CBS-domain pair"/>
    <property type="match status" value="1"/>
</dbReference>
<evidence type="ECO:0000259" key="3">
    <source>
        <dbReference type="PROSITE" id="PS51371"/>
    </source>
</evidence>
<dbReference type="RefSeq" id="WP_179749226.1">
    <property type="nucleotide sequence ID" value="NZ_JACCBU010000001.1"/>
</dbReference>
<dbReference type="InterPro" id="IPR000644">
    <property type="entry name" value="CBS_dom"/>
</dbReference>
<keyword evidence="1 2" id="KW-0129">CBS domain</keyword>
<protein>
    <submittedName>
        <fullName evidence="4">CBS domain-containing protein</fullName>
    </submittedName>
</protein>
<dbReference type="InterPro" id="IPR046342">
    <property type="entry name" value="CBS_dom_sf"/>
</dbReference>
<comment type="caution">
    <text evidence="4">The sequence shown here is derived from an EMBL/GenBank/DDBJ whole genome shotgun (WGS) entry which is preliminary data.</text>
</comment>
<organism evidence="4 5">
    <name type="scientific">Microlunatus parietis</name>
    <dbReference type="NCBI Taxonomy" id="682979"/>
    <lineage>
        <taxon>Bacteria</taxon>
        <taxon>Bacillati</taxon>
        <taxon>Actinomycetota</taxon>
        <taxon>Actinomycetes</taxon>
        <taxon>Propionibacteriales</taxon>
        <taxon>Propionibacteriaceae</taxon>
        <taxon>Microlunatus</taxon>
    </lineage>
</organism>
<gene>
    <name evidence="4" type="ORF">BKA15_001370</name>
</gene>
<dbReference type="Proteomes" id="UP000569914">
    <property type="component" value="Unassembled WGS sequence"/>
</dbReference>
<dbReference type="InterPro" id="IPR051257">
    <property type="entry name" value="Diverse_CBS-Domain"/>
</dbReference>
<keyword evidence="5" id="KW-1185">Reference proteome</keyword>
<dbReference type="PANTHER" id="PTHR43080">
    <property type="entry name" value="CBS DOMAIN-CONTAINING PROTEIN CBSX3, MITOCHONDRIAL"/>
    <property type="match status" value="1"/>
</dbReference>
<dbReference type="AlphaFoldDB" id="A0A7Y9I4T4"/>
<evidence type="ECO:0000313" key="5">
    <source>
        <dbReference type="Proteomes" id="UP000569914"/>
    </source>
</evidence>